<dbReference type="PANTHER" id="PTHR42919:SF20">
    <property type="entry name" value="GCN5-RELATED N-ACETYLTRANSFERASE 10, CHLOROPLASTIC"/>
    <property type="match status" value="1"/>
</dbReference>
<dbReference type="AlphaFoldDB" id="A0A6H1ZS73"/>
<dbReference type="GO" id="GO:0031415">
    <property type="term" value="C:NatA complex"/>
    <property type="evidence" value="ECO:0007669"/>
    <property type="project" value="TreeGrafter"/>
</dbReference>
<dbReference type="InterPro" id="IPR000182">
    <property type="entry name" value="GNAT_dom"/>
</dbReference>
<dbReference type="Gene3D" id="3.40.630.30">
    <property type="match status" value="1"/>
</dbReference>
<dbReference type="GO" id="GO:0007064">
    <property type="term" value="P:mitotic sister chromatid cohesion"/>
    <property type="evidence" value="ECO:0007669"/>
    <property type="project" value="TreeGrafter"/>
</dbReference>
<dbReference type="SUPFAM" id="SSF55729">
    <property type="entry name" value="Acyl-CoA N-acyltransferases (Nat)"/>
    <property type="match status" value="1"/>
</dbReference>
<reference evidence="2" key="1">
    <citation type="submission" date="2020-03" db="EMBL/GenBank/DDBJ databases">
        <title>The deep terrestrial virosphere.</title>
        <authorList>
            <person name="Holmfeldt K."/>
            <person name="Nilsson E."/>
            <person name="Simone D."/>
            <person name="Lopez-Fernandez M."/>
            <person name="Wu X."/>
            <person name="de Brujin I."/>
            <person name="Lundin D."/>
            <person name="Andersson A."/>
            <person name="Bertilsson S."/>
            <person name="Dopson M."/>
        </authorList>
    </citation>
    <scope>NUCLEOTIDE SEQUENCE</scope>
    <source>
        <strain evidence="2">TM448A01760</strain>
    </source>
</reference>
<accession>A0A6H1ZS73</accession>
<dbReference type="CDD" id="cd04301">
    <property type="entry name" value="NAT_SF"/>
    <property type="match status" value="1"/>
</dbReference>
<evidence type="ECO:0000313" key="2">
    <source>
        <dbReference type="EMBL" id="QJA50424.1"/>
    </source>
</evidence>
<protein>
    <submittedName>
        <fullName evidence="2">Putative acetyltransferase</fullName>
    </submittedName>
</protein>
<organism evidence="2">
    <name type="scientific">viral metagenome</name>
    <dbReference type="NCBI Taxonomy" id="1070528"/>
    <lineage>
        <taxon>unclassified sequences</taxon>
        <taxon>metagenomes</taxon>
        <taxon>organismal metagenomes</taxon>
    </lineage>
</organism>
<dbReference type="PANTHER" id="PTHR42919">
    <property type="entry name" value="N-ALPHA-ACETYLTRANSFERASE"/>
    <property type="match status" value="1"/>
</dbReference>
<proteinExistence type="predicted"/>
<evidence type="ECO:0000259" key="1">
    <source>
        <dbReference type="PROSITE" id="PS51186"/>
    </source>
</evidence>
<name>A0A6H1ZS73_9ZZZZ</name>
<sequence length="109" mass="12231">MQVRVEVEGGSCIATIFNNGIATVMWLDDVKVDPSRWRQGVGTALMEAAERLTEVYRVDCIELVVNTENTAAKGLYAKAGFKPTKKEHYRKILKQLEVRNNATILSDMD</sequence>
<dbReference type="GO" id="GO:0008080">
    <property type="term" value="F:N-acetyltransferase activity"/>
    <property type="evidence" value="ECO:0007669"/>
    <property type="project" value="TreeGrafter"/>
</dbReference>
<dbReference type="PROSITE" id="PS51186">
    <property type="entry name" value="GNAT"/>
    <property type="match status" value="1"/>
</dbReference>
<gene>
    <name evidence="2" type="ORF">TM448A01760_0010</name>
</gene>
<feature type="domain" description="N-acetyltransferase" evidence="1">
    <location>
        <begin position="1"/>
        <end position="99"/>
    </location>
</feature>
<keyword evidence="2" id="KW-0808">Transferase</keyword>
<dbReference type="InterPro" id="IPR016181">
    <property type="entry name" value="Acyl_CoA_acyltransferase"/>
</dbReference>
<dbReference type="InterPro" id="IPR051556">
    <property type="entry name" value="N-term/lysine_N-AcTrnsfr"/>
</dbReference>
<dbReference type="EMBL" id="MT144194">
    <property type="protein sequence ID" value="QJA50424.1"/>
    <property type="molecule type" value="Genomic_DNA"/>
</dbReference>
<dbReference type="Pfam" id="PF00583">
    <property type="entry name" value="Acetyltransf_1"/>
    <property type="match status" value="1"/>
</dbReference>